<evidence type="ECO:0000313" key="6">
    <source>
        <dbReference type="EMBL" id="WWC91345.1"/>
    </source>
</evidence>
<dbReference type="GO" id="GO:0010992">
    <property type="term" value="P:ubiquitin recycling"/>
    <property type="evidence" value="ECO:0007669"/>
    <property type="project" value="TreeGrafter"/>
</dbReference>
<reference evidence="6 7" key="1">
    <citation type="submission" date="2024-01" db="EMBL/GenBank/DDBJ databases">
        <title>Comparative genomics of Cryptococcus and Kwoniella reveals pathogenesis evolution and contrasting modes of karyotype evolution via chromosome fusion or intercentromeric recombination.</title>
        <authorList>
            <person name="Coelho M.A."/>
            <person name="David-Palma M."/>
            <person name="Shea T."/>
            <person name="Bowers K."/>
            <person name="McGinley-Smith S."/>
            <person name="Mohammad A.W."/>
            <person name="Gnirke A."/>
            <person name="Yurkov A.M."/>
            <person name="Nowrousian M."/>
            <person name="Sun S."/>
            <person name="Cuomo C.A."/>
            <person name="Heitman J."/>
        </authorList>
    </citation>
    <scope>NUCLEOTIDE SEQUENCE [LARGE SCALE GENOMIC DNA]</scope>
    <source>
        <strain evidence="6 7">CBS 6074</strain>
    </source>
</reference>
<dbReference type="InterPro" id="IPR001680">
    <property type="entry name" value="WD40_rpt"/>
</dbReference>
<evidence type="ECO:0000256" key="3">
    <source>
        <dbReference type="ARBA" id="ARBA00022737"/>
    </source>
</evidence>
<dbReference type="GO" id="GO:0005634">
    <property type="term" value="C:nucleus"/>
    <property type="evidence" value="ECO:0007669"/>
    <property type="project" value="TreeGrafter"/>
</dbReference>
<feature type="repeat" description="WD" evidence="4">
    <location>
        <begin position="301"/>
        <end position="323"/>
    </location>
</feature>
<dbReference type="InterPro" id="IPR038122">
    <property type="entry name" value="PFU_sf"/>
</dbReference>
<dbReference type="EMBL" id="CP144105">
    <property type="protein sequence ID" value="WWC91345.1"/>
    <property type="molecule type" value="Genomic_DNA"/>
</dbReference>
<protein>
    <recommendedName>
        <fullName evidence="5">PFU domain-containing protein</fullName>
    </recommendedName>
</protein>
<dbReference type="PROSITE" id="PS51394">
    <property type="entry name" value="PFU"/>
    <property type="match status" value="1"/>
</dbReference>
<dbReference type="Proteomes" id="UP001355207">
    <property type="component" value="Chromosome 8"/>
</dbReference>
<evidence type="ECO:0000256" key="2">
    <source>
        <dbReference type="ARBA" id="ARBA00022574"/>
    </source>
</evidence>
<dbReference type="GO" id="GO:0043161">
    <property type="term" value="P:proteasome-mediated ubiquitin-dependent protein catabolic process"/>
    <property type="evidence" value="ECO:0007669"/>
    <property type="project" value="TreeGrafter"/>
</dbReference>
<gene>
    <name evidence="6" type="ORF">L201_006288</name>
</gene>
<name>A0AAX4K132_9TREE</name>
<evidence type="ECO:0000256" key="1">
    <source>
        <dbReference type="ARBA" id="ARBA00022490"/>
    </source>
</evidence>
<feature type="repeat" description="WD" evidence="4">
    <location>
        <begin position="102"/>
        <end position="134"/>
    </location>
</feature>
<organism evidence="6 7">
    <name type="scientific">Kwoniella dendrophila CBS 6074</name>
    <dbReference type="NCBI Taxonomy" id="1295534"/>
    <lineage>
        <taxon>Eukaryota</taxon>
        <taxon>Fungi</taxon>
        <taxon>Dikarya</taxon>
        <taxon>Basidiomycota</taxon>
        <taxon>Agaricomycotina</taxon>
        <taxon>Tremellomycetes</taxon>
        <taxon>Tremellales</taxon>
        <taxon>Cryptococcaceae</taxon>
        <taxon>Kwoniella</taxon>
    </lineage>
</organism>
<dbReference type="GO" id="GO:0043130">
    <property type="term" value="F:ubiquitin binding"/>
    <property type="evidence" value="ECO:0007669"/>
    <property type="project" value="TreeGrafter"/>
</dbReference>
<dbReference type="GO" id="GO:0005737">
    <property type="term" value="C:cytoplasm"/>
    <property type="evidence" value="ECO:0007669"/>
    <property type="project" value="TreeGrafter"/>
</dbReference>
<dbReference type="AlphaFoldDB" id="A0AAX4K132"/>
<dbReference type="PANTHER" id="PTHR19849">
    <property type="entry name" value="PHOSPHOLIPASE A-2-ACTIVATING PROTEIN"/>
    <property type="match status" value="1"/>
</dbReference>
<evidence type="ECO:0000313" key="7">
    <source>
        <dbReference type="Proteomes" id="UP001355207"/>
    </source>
</evidence>
<proteinExistence type="predicted"/>
<keyword evidence="3" id="KW-0677">Repeat</keyword>
<dbReference type="PROSITE" id="PS50082">
    <property type="entry name" value="WD_REPEATS_2"/>
    <property type="match status" value="4"/>
</dbReference>
<sequence length="412" mass="45502">MEDSDEYNLSCELSPPHQGDVKAVLAISDDLVASASRDSSVGLWSRKSQTELELKTLLNGHHAYVNSLAYIPSGDFLASGGNSTVILLHSIKTLSPESQHCLIGHTSNVCTLHYSTKHKKLISGSWDQTARVWSKSPNEEWTCEAVLEGHEQAVWGVAIIDEGPKLGCYITADRMIFLWNEKGEIIERFKGSPEPVRSIAILPGGETFATACNDNLVRIWNIQGSVIEILKGHKDYVYQVVLGQQEVQLVSCGEDHTARAWKGMLSDMRQKLIHVEGKKESVILHPCQTVWSVSCMSNGDIVTGGSDGRIRIWSLDEKRISDIQTREVYAKVIEDVTSKHKEGQKDAASQATITIDIDIRISDDEPPLPLVIQAGADPREIAESFGRQHGLSENYINQIEAFIKAHIDPANA</sequence>
<dbReference type="Pfam" id="PF09070">
    <property type="entry name" value="PFU"/>
    <property type="match status" value="1"/>
</dbReference>
<dbReference type="GeneID" id="91096957"/>
<feature type="repeat" description="WD" evidence="4">
    <location>
        <begin position="189"/>
        <end position="223"/>
    </location>
</feature>
<feature type="domain" description="PFU" evidence="5">
    <location>
        <begin position="312"/>
        <end position="412"/>
    </location>
</feature>
<dbReference type="InterPro" id="IPR020472">
    <property type="entry name" value="WD40_PAC1"/>
</dbReference>
<dbReference type="InterPro" id="IPR015943">
    <property type="entry name" value="WD40/YVTN_repeat-like_dom_sf"/>
</dbReference>
<dbReference type="InterPro" id="IPR036322">
    <property type="entry name" value="WD40_repeat_dom_sf"/>
</dbReference>
<dbReference type="PRINTS" id="PR00320">
    <property type="entry name" value="GPROTEINBRPT"/>
</dbReference>
<dbReference type="RefSeq" id="XP_066078107.1">
    <property type="nucleotide sequence ID" value="XM_066222010.1"/>
</dbReference>
<evidence type="ECO:0000259" key="5">
    <source>
        <dbReference type="PROSITE" id="PS51394"/>
    </source>
</evidence>
<dbReference type="SUPFAM" id="SSF50978">
    <property type="entry name" value="WD40 repeat-like"/>
    <property type="match status" value="1"/>
</dbReference>
<keyword evidence="7" id="KW-1185">Reference proteome</keyword>
<accession>A0AAX4K132</accession>
<keyword evidence="1" id="KW-0963">Cytoplasm</keyword>
<feature type="repeat" description="WD" evidence="4">
    <location>
        <begin position="230"/>
        <end position="262"/>
    </location>
</feature>
<dbReference type="Pfam" id="PF00400">
    <property type="entry name" value="WD40"/>
    <property type="match status" value="6"/>
</dbReference>
<dbReference type="CDD" id="cd00200">
    <property type="entry name" value="WD40"/>
    <property type="match status" value="1"/>
</dbReference>
<dbReference type="PROSITE" id="PS50294">
    <property type="entry name" value="WD_REPEATS_REGION"/>
    <property type="match status" value="2"/>
</dbReference>
<dbReference type="PANTHER" id="PTHR19849:SF0">
    <property type="entry name" value="PHOSPHOLIPASE A-2-ACTIVATING PROTEIN"/>
    <property type="match status" value="1"/>
</dbReference>
<dbReference type="SMART" id="SM00320">
    <property type="entry name" value="WD40"/>
    <property type="match status" value="7"/>
</dbReference>
<dbReference type="InterPro" id="IPR015155">
    <property type="entry name" value="PFU"/>
</dbReference>
<dbReference type="Gene3D" id="3.10.20.870">
    <property type="entry name" value="PFU (PLAA family ubiquitin binding), C-terminal domain"/>
    <property type="match status" value="1"/>
</dbReference>
<dbReference type="Gene3D" id="2.130.10.10">
    <property type="entry name" value="YVTN repeat-like/Quinoprotein amine dehydrogenase"/>
    <property type="match status" value="1"/>
</dbReference>
<keyword evidence="2 4" id="KW-0853">WD repeat</keyword>
<evidence type="ECO:0000256" key="4">
    <source>
        <dbReference type="PROSITE-ProRule" id="PRU00221"/>
    </source>
</evidence>